<keyword evidence="1" id="KW-0472">Membrane</keyword>
<keyword evidence="3" id="KW-1185">Reference proteome</keyword>
<feature type="transmembrane region" description="Helical" evidence="1">
    <location>
        <begin position="7"/>
        <end position="26"/>
    </location>
</feature>
<evidence type="ECO:0000313" key="3">
    <source>
        <dbReference type="Proteomes" id="UP001500454"/>
    </source>
</evidence>
<keyword evidence="1" id="KW-0812">Transmembrane</keyword>
<gene>
    <name evidence="2" type="ORF">GCM10023186_13630</name>
</gene>
<accession>A0ABP8IWY5</accession>
<dbReference type="RefSeq" id="WP_345222531.1">
    <property type="nucleotide sequence ID" value="NZ_BAABHA010000002.1"/>
</dbReference>
<feature type="transmembrane region" description="Helical" evidence="1">
    <location>
        <begin position="71"/>
        <end position="96"/>
    </location>
</feature>
<evidence type="ECO:0008006" key="4">
    <source>
        <dbReference type="Google" id="ProtNLM"/>
    </source>
</evidence>
<evidence type="ECO:0000256" key="1">
    <source>
        <dbReference type="SAM" id="Phobius"/>
    </source>
</evidence>
<keyword evidence="1" id="KW-1133">Transmembrane helix</keyword>
<reference evidence="3" key="1">
    <citation type="journal article" date="2019" name="Int. J. Syst. Evol. Microbiol.">
        <title>The Global Catalogue of Microorganisms (GCM) 10K type strain sequencing project: providing services to taxonomists for standard genome sequencing and annotation.</title>
        <authorList>
            <consortium name="The Broad Institute Genomics Platform"/>
            <consortium name="The Broad Institute Genome Sequencing Center for Infectious Disease"/>
            <person name="Wu L."/>
            <person name="Ma J."/>
        </authorList>
    </citation>
    <scope>NUCLEOTIDE SEQUENCE [LARGE SCALE GENOMIC DNA]</scope>
    <source>
        <strain evidence="3">JCM 17924</strain>
    </source>
</reference>
<comment type="caution">
    <text evidence="2">The sequence shown here is derived from an EMBL/GenBank/DDBJ whole genome shotgun (WGS) entry which is preliminary data.</text>
</comment>
<organism evidence="2 3">
    <name type="scientific">Hymenobacter koreensis</name>
    <dbReference type="NCBI Taxonomy" id="1084523"/>
    <lineage>
        <taxon>Bacteria</taxon>
        <taxon>Pseudomonadati</taxon>
        <taxon>Bacteroidota</taxon>
        <taxon>Cytophagia</taxon>
        <taxon>Cytophagales</taxon>
        <taxon>Hymenobacteraceae</taxon>
        <taxon>Hymenobacter</taxon>
    </lineage>
</organism>
<dbReference type="Proteomes" id="UP001500454">
    <property type="component" value="Unassembled WGS sequence"/>
</dbReference>
<evidence type="ECO:0000313" key="2">
    <source>
        <dbReference type="EMBL" id="GAA4377914.1"/>
    </source>
</evidence>
<proteinExistence type="predicted"/>
<dbReference type="EMBL" id="BAABHA010000002">
    <property type="protein sequence ID" value="GAA4377914.1"/>
    <property type="molecule type" value="Genomic_DNA"/>
</dbReference>
<name>A0ABP8IWY5_9BACT</name>
<feature type="transmembrane region" description="Helical" evidence="1">
    <location>
        <begin position="38"/>
        <end position="59"/>
    </location>
</feature>
<protein>
    <recommendedName>
        <fullName evidence="4">DUF4131 domain-containing protein</fullName>
    </recommendedName>
</protein>
<sequence>MTRTDLKIITFFLLYFFVGSWGVYFYEYAESQKALHLSFKWFIIPSAVLGVALSYYVVFLKGTEQAIWRKILGSVAILLVFIMVFTVSTQGFIILWNAQIGNQEKVVLRGTISELDYPEKKKPLNSYAVFINLDSTKENINLTVPTNDYRVGQRFERSMTRGSLGIVYSH</sequence>